<gene>
    <name evidence="1" type="ORF">CEXT_116291</name>
</gene>
<protein>
    <submittedName>
        <fullName evidence="1">Uncharacterized protein</fullName>
    </submittedName>
</protein>
<proteinExistence type="predicted"/>
<evidence type="ECO:0000313" key="1">
    <source>
        <dbReference type="EMBL" id="GIY34701.1"/>
    </source>
</evidence>
<dbReference type="Proteomes" id="UP001054945">
    <property type="component" value="Unassembled WGS sequence"/>
</dbReference>
<accession>A0AAV4SN84</accession>
<sequence length="115" mass="12805">MHSTCPSSPHGREELPASTCSRSIRMRSIGKFNANVMVQWRVEVSIHLCCCNYQPNVAVLASECWLKSDPSSELNVAFTSFHALQLGRRTPPVHRFSPHSGAVLCQYCAACRSRI</sequence>
<reference evidence="1 2" key="1">
    <citation type="submission" date="2021-06" db="EMBL/GenBank/DDBJ databases">
        <title>Caerostris extrusa draft genome.</title>
        <authorList>
            <person name="Kono N."/>
            <person name="Arakawa K."/>
        </authorList>
    </citation>
    <scope>NUCLEOTIDE SEQUENCE [LARGE SCALE GENOMIC DNA]</scope>
</reference>
<comment type="caution">
    <text evidence="1">The sequence shown here is derived from an EMBL/GenBank/DDBJ whole genome shotgun (WGS) entry which is preliminary data.</text>
</comment>
<organism evidence="1 2">
    <name type="scientific">Caerostris extrusa</name>
    <name type="common">Bark spider</name>
    <name type="synonym">Caerostris bankana</name>
    <dbReference type="NCBI Taxonomy" id="172846"/>
    <lineage>
        <taxon>Eukaryota</taxon>
        <taxon>Metazoa</taxon>
        <taxon>Ecdysozoa</taxon>
        <taxon>Arthropoda</taxon>
        <taxon>Chelicerata</taxon>
        <taxon>Arachnida</taxon>
        <taxon>Araneae</taxon>
        <taxon>Araneomorphae</taxon>
        <taxon>Entelegynae</taxon>
        <taxon>Araneoidea</taxon>
        <taxon>Araneidae</taxon>
        <taxon>Caerostris</taxon>
    </lineage>
</organism>
<keyword evidence="2" id="KW-1185">Reference proteome</keyword>
<dbReference type="AlphaFoldDB" id="A0AAV4SN84"/>
<dbReference type="EMBL" id="BPLR01009797">
    <property type="protein sequence ID" value="GIY34701.1"/>
    <property type="molecule type" value="Genomic_DNA"/>
</dbReference>
<evidence type="ECO:0000313" key="2">
    <source>
        <dbReference type="Proteomes" id="UP001054945"/>
    </source>
</evidence>
<name>A0AAV4SN84_CAEEX</name>